<accession>A0A6J5NW76</accession>
<evidence type="ECO:0008006" key="2">
    <source>
        <dbReference type="Google" id="ProtNLM"/>
    </source>
</evidence>
<protein>
    <recommendedName>
        <fullName evidence="2">Internal virion protein B</fullName>
    </recommendedName>
</protein>
<organism evidence="1">
    <name type="scientific">uncultured Caudovirales phage</name>
    <dbReference type="NCBI Taxonomy" id="2100421"/>
    <lineage>
        <taxon>Viruses</taxon>
        <taxon>Duplodnaviria</taxon>
        <taxon>Heunggongvirae</taxon>
        <taxon>Uroviricota</taxon>
        <taxon>Caudoviricetes</taxon>
        <taxon>Peduoviridae</taxon>
        <taxon>Maltschvirus</taxon>
        <taxon>Maltschvirus maltsch</taxon>
    </lineage>
</organism>
<dbReference type="EMBL" id="LR796700">
    <property type="protein sequence ID" value="CAB4161325.1"/>
    <property type="molecule type" value="Genomic_DNA"/>
</dbReference>
<evidence type="ECO:0000313" key="1">
    <source>
        <dbReference type="EMBL" id="CAB4161325.1"/>
    </source>
</evidence>
<proteinExistence type="predicted"/>
<name>A0A6J5NW76_9CAUD</name>
<sequence>MGLDPITIALGVISTAASVSQASEQRKAGKAAQRQYEAEARKSEVQNIRSVRQQIREARLAQASMTNVAAQTGAMGSSALAGGVSSVGSQLAGNLNYMQQIAKENTAIGAAAAEGAQAMSNAAVYGAVGQLGGTIFDAMGGFKALRPPTTTA</sequence>
<gene>
    <name evidence="1" type="ORF">UFOVP729_44</name>
</gene>
<reference evidence="1" key="1">
    <citation type="submission" date="2020-04" db="EMBL/GenBank/DDBJ databases">
        <authorList>
            <person name="Chiriac C."/>
            <person name="Salcher M."/>
            <person name="Ghai R."/>
            <person name="Kavagutti S V."/>
        </authorList>
    </citation>
    <scope>NUCLEOTIDE SEQUENCE</scope>
</reference>